<sequence length="496" mass="57249">MDINYSLDRAFILKLPDELLSMIISPMAPIIDDHEYLREQYQPYEMAVALSLVCQRFYRLTVPYLYAELVINTGDNTWRRPTHISKYLHRTFRENPLLWKLCRHLTVTYDKSNIDNLYAVTDCLTWLTAAKSLTFWGLEGKKAWELLQLSAKHISGCNILSLDANYRYNLHLPFVIDALGDFKSGFLPNLQTLKLGGVSVYGDQICQDELKEKAGTAPFTKLQLRSFLLTPKSLEALVCWPRRLEEFELKYSSGDDFATSGLYNSWSLATLQPILYIHRKTLRSIKLYGLNKNGFDGFDLREFENLEKLSLASSFSGHPLFNRNESCEPPDSLLAPHLRVFHWDLTLLDQQCCEVLRDFGQAEEDWLRLLARKAIKHGCPLQRIEITFNPVFDEYIGIDKVYPWDRMDAMGADLRPHGIEVSYDTPTVSRERYSMLLERAAEDNAKLAAKLREFLEKFLNEPADEAYTYSGVKIEVPAFHLSTLDPGISYMVEHPR</sequence>
<evidence type="ECO:0000313" key="1">
    <source>
        <dbReference type="EMBL" id="KUM64426.1"/>
    </source>
</evidence>
<organism evidence="1 2">
    <name type="scientific">Penicillium freii</name>
    <dbReference type="NCBI Taxonomy" id="48697"/>
    <lineage>
        <taxon>Eukaryota</taxon>
        <taxon>Fungi</taxon>
        <taxon>Dikarya</taxon>
        <taxon>Ascomycota</taxon>
        <taxon>Pezizomycotina</taxon>
        <taxon>Eurotiomycetes</taxon>
        <taxon>Eurotiomycetidae</taxon>
        <taxon>Eurotiales</taxon>
        <taxon>Aspergillaceae</taxon>
        <taxon>Penicillium</taxon>
    </lineage>
</organism>
<accession>A0A101MPR2</accession>
<dbReference type="AlphaFoldDB" id="A0A101MPR2"/>
<gene>
    <name evidence="1" type="ORF">ACN42_g2631</name>
</gene>
<evidence type="ECO:0000313" key="2">
    <source>
        <dbReference type="Proteomes" id="UP000055045"/>
    </source>
</evidence>
<comment type="caution">
    <text evidence="1">The sequence shown here is derived from an EMBL/GenBank/DDBJ whole genome shotgun (WGS) entry which is preliminary data.</text>
</comment>
<dbReference type="OrthoDB" id="5139510at2759"/>
<keyword evidence="2" id="KW-1185">Reference proteome</keyword>
<reference evidence="1 2" key="1">
    <citation type="submission" date="2015-10" db="EMBL/GenBank/DDBJ databases">
        <title>Genome sequencing of Penicillium freii.</title>
        <authorList>
            <person name="Nguyen H.D."/>
            <person name="Visagie C.M."/>
            <person name="Seifert K.A."/>
        </authorList>
    </citation>
    <scope>NUCLEOTIDE SEQUENCE [LARGE SCALE GENOMIC DNA]</scope>
    <source>
        <strain evidence="1 2">DAOM 242723</strain>
    </source>
</reference>
<proteinExistence type="predicted"/>
<name>A0A101MPR2_PENFR</name>
<protein>
    <submittedName>
        <fullName evidence="1">Uncharacterized protein</fullName>
    </submittedName>
</protein>
<dbReference type="EMBL" id="LLXE01000048">
    <property type="protein sequence ID" value="KUM64426.1"/>
    <property type="molecule type" value="Genomic_DNA"/>
</dbReference>
<dbReference type="Proteomes" id="UP000055045">
    <property type="component" value="Unassembled WGS sequence"/>
</dbReference>